<protein>
    <submittedName>
        <fullName evidence="2">Uncharacterized protein</fullName>
    </submittedName>
</protein>
<evidence type="ECO:0000313" key="3">
    <source>
        <dbReference type="Proteomes" id="UP000612055"/>
    </source>
</evidence>
<keyword evidence="3" id="KW-1185">Reference proteome</keyword>
<evidence type="ECO:0000256" key="1">
    <source>
        <dbReference type="SAM" id="MobiDB-lite"/>
    </source>
</evidence>
<dbReference type="EMBL" id="JAEHOE010000161">
    <property type="protein sequence ID" value="KAG2483960.1"/>
    <property type="molecule type" value="Genomic_DNA"/>
</dbReference>
<feature type="compositionally biased region" description="Low complexity" evidence="1">
    <location>
        <begin position="61"/>
        <end position="80"/>
    </location>
</feature>
<dbReference type="Proteomes" id="UP000612055">
    <property type="component" value="Unassembled WGS sequence"/>
</dbReference>
<sequence length="113" mass="13247">MEYQQVYLDAQRKYNALTEEIAQTTTPHERVALLENRTEVLKHISLLLSLHAQQQRQQWQQQQQQQQQQQSKQQQQQQQQAAGPDGPSLLVGFARGVVCSVRDYVWPQHLKQQ</sequence>
<dbReference type="AlphaFoldDB" id="A0A835XIE3"/>
<comment type="caution">
    <text evidence="2">The sequence shown here is derived from an EMBL/GenBank/DDBJ whole genome shotgun (WGS) entry which is preliminary data.</text>
</comment>
<name>A0A835XIE3_9CHLO</name>
<feature type="region of interest" description="Disordered" evidence="1">
    <location>
        <begin position="61"/>
        <end position="88"/>
    </location>
</feature>
<accession>A0A835XIE3</accession>
<proteinExistence type="predicted"/>
<reference evidence="2" key="1">
    <citation type="journal article" date="2020" name="bioRxiv">
        <title>Comparative genomics of Chlamydomonas.</title>
        <authorList>
            <person name="Craig R.J."/>
            <person name="Hasan A.R."/>
            <person name="Ness R.W."/>
            <person name="Keightley P.D."/>
        </authorList>
    </citation>
    <scope>NUCLEOTIDE SEQUENCE</scope>
    <source>
        <strain evidence="2">CCAP 11/70</strain>
    </source>
</reference>
<organism evidence="2 3">
    <name type="scientific">Edaphochlamys debaryana</name>
    <dbReference type="NCBI Taxonomy" id="47281"/>
    <lineage>
        <taxon>Eukaryota</taxon>
        <taxon>Viridiplantae</taxon>
        <taxon>Chlorophyta</taxon>
        <taxon>core chlorophytes</taxon>
        <taxon>Chlorophyceae</taxon>
        <taxon>CS clade</taxon>
        <taxon>Chlamydomonadales</taxon>
        <taxon>Chlamydomonadales incertae sedis</taxon>
        <taxon>Edaphochlamys</taxon>
    </lineage>
</organism>
<gene>
    <name evidence="2" type="ORF">HYH03_017205</name>
</gene>
<evidence type="ECO:0000313" key="2">
    <source>
        <dbReference type="EMBL" id="KAG2483960.1"/>
    </source>
</evidence>